<dbReference type="SMART" id="SM00905">
    <property type="entry name" value="FolB"/>
    <property type="match status" value="1"/>
</dbReference>
<feature type="domain" description="Dihydroneopterin aldolase/epimerase" evidence="9">
    <location>
        <begin position="175"/>
        <end position="290"/>
    </location>
</feature>
<evidence type="ECO:0000256" key="7">
    <source>
        <dbReference type="ARBA" id="ARBA00022840"/>
    </source>
</evidence>
<organism evidence="10">
    <name type="scientific">marine metagenome</name>
    <dbReference type="NCBI Taxonomy" id="408172"/>
    <lineage>
        <taxon>unclassified sequences</taxon>
        <taxon>metagenomes</taxon>
        <taxon>ecological metagenomes</taxon>
    </lineage>
</organism>
<evidence type="ECO:0000256" key="8">
    <source>
        <dbReference type="ARBA" id="ARBA00022909"/>
    </source>
</evidence>
<dbReference type="UniPathway" id="UPA00077">
    <property type="reaction ID" value="UER00155"/>
</dbReference>
<evidence type="ECO:0000256" key="1">
    <source>
        <dbReference type="ARBA" id="ARBA00005051"/>
    </source>
</evidence>
<keyword evidence="7" id="KW-0067">ATP-binding</keyword>
<dbReference type="Gene3D" id="3.30.70.560">
    <property type="entry name" value="7,8-Dihydro-6-hydroxymethylpterin-pyrophosphokinase HPPK"/>
    <property type="match status" value="1"/>
</dbReference>
<dbReference type="SUPFAM" id="SSF55083">
    <property type="entry name" value="6-hydroxymethyl-7,8-dihydropterin pyrophosphokinase, HPPK"/>
    <property type="match status" value="1"/>
</dbReference>
<keyword evidence="5" id="KW-0547">Nucleotide-binding</keyword>
<dbReference type="EMBL" id="UINC01001268">
    <property type="protein sequence ID" value="SUZ76164.1"/>
    <property type="molecule type" value="Genomic_DNA"/>
</dbReference>
<evidence type="ECO:0000259" key="9">
    <source>
        <dbReference type="SMART" id="SM00905"/>
    </source>
</evidence>
<dbReference type="AlphaFoldDB" id="A0A381QBD5"/>
<evidence type="ECO:0000256" key="2">
    <source>
        <dbReference type="ARBA" id="ARBA00009640"/>
    </source>
</evidence>
<evidence type="ECO:0000256" key="3">
    <source>
        <dbReference type="ARBA" id="ARBA00013253"/>
    </source>
</evidence>
<comment type="similarity">
    <text evidence="2">In the N-terminal section; belongs to the DHNA family.</text>
</comment>
<dbReference type="EC" id="2.7.6.3" evidence="3"/>
<dbReference type="PANTHER" id="PTHR43071:SF2">
    <property type="entry name" value="2-AMINO-4-HYDROXY-6-HYDROXYMETHYLDIHYDROPTERIDINE PYROPHOSPHOKINASE"/>
    <property type="match status" value="1"/>
</dbReference>
<dbReference type="SUPFAM" id="SSF55620">
    <property type="entry name" value="Tetrahydrobiopterin biosynthesis enzymes-like"/>
    <property type="match status" value="1"/>
</dbReference>
<sequence length="292" mass="32259">MTDVFVGIGSNVDPDAHIGSALTDLRERFGAIELSTAYRNPAVGFEGDDFVNLVVRFRTVMQLSEVLGVLHEIEIRRGKDLAAPRLASKTIDLDLLLFGNLVIENDHLVLPRPETTTAEHYVRPLSELEPDRLHPVTGGTFAELWSQLEDDAGPLTRYPLAWSPVSARTTVRPELRVDDLRLAVHLGVPDSERENLQEVSISIAVTFPNVPDACSTDEIDGTIDYGVMCRRVTALVGSRAFRTIEHLAGSCLDELSEMLTESGSELTLEVRKCHPPIPDLHGGTAFIMRTRR</sequence>
<dbReference type="GO" id="GO:0004150">
    <property type="term" value="F:dihydroneopterin aldolase activity"/>
    <property type="evidence" value="ECO:0007669"/>
    <property type="project" value="InterPro"/>
</dbReference>
<evidence type="ECO:0000313" key="10">
    <source>
        <dbReference type="EMBL" id="SUZ76164.1"/>
    </source>
</evidence>
<accession>A0A381QBD5</accession>
<dbReference type="NCBIfam" id="TIGR01498">
    <property type="entry name" value="folK"/>
    <property type="match status" value="1"/>
</dbReference>
<keyword evidence="6" id="KW-0418">Kinase</keyword>
<dbReference type="GO" id="GO:0046656">
    <property type="term" value="P:folic acid biosynthetic process"/>
    <property type="evidence" value="ECO:0007669"/>
    <property type="project" value="UniProtKB-KW"/>
</dbReference>
<dbReference type="GO" id="GO:0016301">
    <property type="term" value="F:kinase activity"/>
    <property type="evidence" value="ECO:0007669"/>
    <property type="project" value="UniProtKB-KW"/>
</dbReference>
<keyword evidence="4" id="KW-0808">Transferase</keyword>
<dbReference type="InterPro" id="IPR006157">
    <property type="entry name" value="FolB_dom"/>
</dbReference>
<reference evidence="10" key="1">
    <citation type="submission" date="2018-05" db="EMBL/GenBank/DDBJ databases">
        <authorList>
            <person name="Lanie J.A."/>
            <person name="Ng W.-L."/>
            <person name="Kazmierczak K.M."/>
            <person name="Andrzejewski T.M."/>
            <person name="Davidsen T.M."/>
            <person name="Wayne K.J."/>
            <person name="Tettelin H."/>
            <person name="Glass J.I."/>
            <person name="Rusch D."/>
            <person name="Podicherti R."/>
            <person name="Tsui H.-C.T."/>
            <person name="Winkler M.E."/>
        </authorList>
    </citation>
    <scope>NUCLEOTIDE SEQUENCE</scope>
</reference>
<dbReference type="NCBIfam" id="TIGR00526">
    <property type="entry name" value="folB_dom"/>
    <property type="match status" value="1"/>
</dbReference>
<proteinExistence type="inferred from homology"/>
<dbReference type="PANTHER" id="PTHR43071">
    <property type="entry name" value="2-AMINO-4-HYDROXY-6-HYDROXYMETHYLDIHYDROPTERIDINE PYROPHOSPHOKINASE"/>
    <property type="match status" value="1"/>
</dbReference>
<dbReference type="Gene3D" id="3.30.1130.10">
    <property type="match status" value="1"/>
</dbReference>
<name>A0A381QBD5_9ZZZZ</name>
<protein>
    <recommendedName>
        <fullName evidence="3">2-amino-4-hydroxy-6-hydroxymethyldihydropteridine diphosphokinase</fullName>
        <ecNumber evidence="3">2.7.6.3</ecNumber>
    </recommendedName>
</protein>
<evidence type="ECO:0000256" key="5">
    <source>
        <dbReference type="ARBA" id="ARBA00022741"/>
    </source>
</evidence>
<dbReference type="InterPro" id="IPR035907">
    <property type="entry name" value="Hppk_sf"/>
</dbReference>
<dbReference type="InterPro" id="IPR043133">
    <property type="entry name" value="GTP-CH-I_C/QueF"/>
</dbReference>
<keyword evidence="8" id="KW-0289">Folate biosynthesis</keyword>
<dbReference type="Pfam" id="PF01288">
    <property type="entry name" value="HPPK"/>
    <property type="match status" value="1"/>
</dbReference>
<evidence type="ECO:0000256" key="4">
    <source>
        <dbReference type="ARBA" id="ARBA00022679"/>
    </source>
</evidence>
<dbReference type="GO" id="GO:0003848">
    <property type="term" value="F:2-amino-4-hydroxy-6-hydroxymethyldihydropteridine diphosphokinase activity"/>
    <property type="evidence" value="ECO:0007669"/>
    <property type="project" value="UniProtKB-EC"/>
</dbReference>
<gene>
    <name evidence="10" type="ORF">METZ01_LOCUS29018</name>
</gene>
<dbReference type="InterPro" id="IPR000550">
    <property type="entry name" value="Hppk"/>
</dbReference>
<comment type="pathway">
    <text evidence="1">Cofactor biosynthesis; tetrahydrofolate biosynthesis; 2-amino-4-hydroxy-6-hydroxymethyl-7,8-dihydropteridine diphosphate from 7,8-dihydroneopterin triphosphate: step 4/4.</text>
</comment>
<dbReference type="GO" id="GO:0046654">
    <property type="term" value="P:tetrahydrofolate biosynthetic process"/>
    <property type="evidence" value="ECO:0007669"/>
    <property type="project" value="UniProtKB-UniPathway"/>
</dbReference>
<dbReference type="GO" id="GO:0005524">
    <property type="term" value="F:ATP binding"/>
    <property type="evidence" value="ECO:0007669"/>
    <property type="project" value="UniProtKB-KW"/>
</dbReference>
<dbReference type="Pfam" id="PF02152">
    <property type="entry name" value="FolB"/>
    <property type="match status" value="1"/>
</dbReference>
<evidence type="ECO:0000256" key="6">
    <source>
        <dbReference type="ARBA" id="ARBA00022777"/>
    </source>
</evidence>